<dbReference type="KEGG" id="cmh:VO01_08260"/>
<reference evidence="1 3" key="1">
    <citation type="journal article" date="2015" name="Genome Announc.">
        <title>Complete Genome Sequence of Clavibacter michiganensis subsp. insidiosus R1-1 Using PacBio Single-Molecule Real-Time Technology.</title>
        <authorList>
            <person name="Lu Y."/>
            <person name="Samac D.A."/>
            <person name="Glazebrook J."/>
            <person name="Ishimaru C.A."/>
        </authorList>
    </citation>
    <scope>NUCLEOTIDE SEQUENCE [LARGE SCALE GENOMIC DNA]</scope>
    <source>
        <strain evidence="1 3">R1-1</strain>
    </source>
</reference>
<evidence type="ECO:0008006" key="5">
    <source>
        <dbReference type="Google" id="ProtNLM"/>
    </source>
</evidence>
<reference evidence="2 4" key="2">
    <citation type="submission" date="2018-08" db="EMBL/GenBank/DDBJ databases">
        <title>Genome Sequence of Clavibacter michiganensis Subspecies type strains, and the Atypical Peach-Colored Strains Isolated from Tomato.</title>
        <authorList>
            <person name="Osdaghi E."/>
            <person name="Portier P."/>
            <person name="Briand M."/>
            <person name="Jacques M.-A."/>
        </authorList>
    </citation>
    <scope>NUCLEOTIDE SEQUENCE [LARGE SCALE GENOMIC DNA]</scope>
    <source>
        <strain evidence="2 4">CFBP 6488</strain>
    </source>
</reference>
<evidence type="ECO:0000313" key="2">
    <source>
        <dbReference type="EMBL" id="RIJ34181.1"/>
    </source>
</evidence>
<evidence type="ECO:0000313" key="4">
    <source>
        <dbReference type="Proteomes" id="UP000266634"/>
    </source>
</evidence>
<organism evidence="1 3">
    <name type="scientific">Clavibacter michiganensis subsp. insidiosus</name>
    <dbReference type="NCBI Taxonomy" id="33014"/>
    <lineage>
        <taxon>Bacteria</taxon>
        <taxon>Bacillati</taxon>
        <taxon>Actinomycetota</taxon>
        <taxon>Actinomycetes</taxon>
        <taxon>Micrococcales</taxon>
        <taxon>Microbacteriaceae</taxon>
        <taxon>Clavibacter</taxon>
    </lineage>
</organism>
<dbReference type="RefSeq" id="WP_015490468.1">
    <property type="nucleotide sequence ID" value="NZ_CP011043.1"/>
</dbReference>
<dbReference type="Proteomes" id="UP000266634">
    <property type="component" value="Unassembled WGS sequence"/>
</dbReference>
<dbReference type="AlphaFoldDB" id="A0A0D5CIN7"/>
<dbReference type="Proteomes" id="UP000032604">
    <property type="component" value="Chromosome"/>
</dbReference>
<evidence type="ECO:0000313" key="1">
    <source>
        <dbReference type="EMBL" id="AJW79127.1"/>
    </source>
</evidence>
<dbReference type="EMBL" id="CP011043">
    <property type="protein sequence ID" value="AJW79127.1"/>
    <property type="molecule type" value="Genomic_DNA"/>
</dbReference>
<dbReference type="PATRIC" id="fig|33014.5.peg.1713"/>
<gene>
    <name evidence="2" type="ORF">DZF93_09085</name>
    <name evidence="1" type="ORF">VO01_08260</name>
</gene>
<dbReference type="HOGENOM" id="CLU_183719_0_0_11"/>
<name>A0A0D5CIN7_9MICO</name>
<protein>
    <recommendedName>
        <fullName evidence="5">YtxH domain-containing protein</fullName>
    </recommendedName>
</protein>
<evidence type="ECO:0000313" key="3">
    <source>
        <dbReference type="Proteomes" id="UP000032604"/>
    </source>
</evidence>
<dbReference type="GeneID" id="92983565"/>
<accession>A0A0D5CIN7</accession>
<sequence>MKNLVLIVVGVAIGFAVAHVVDRTPAGHRLFQGVDARARRFGEAVEHGYRRREAELRSAVGEAEDTITELGKQ</sequence>
<dbReference type="OrthoDB" id="5121327at2"/>
<dbReference type="EMBL" id="QWEA01000322">
    <property type="protein sequence ID" value="RIJ34181.1"/>
    <property type="molecule type" value="Genomic_DNA"/>
</dbReference>
<proteinExistence type="predicted"/>